<dbReference type="EMBL" id="AYZQ01000001">
    <property type="protein sequence ID" value="KRM72694.1"/>
    <property type="molecule type" value="Genomic_DNA"/>
</dbReference>
<dbReference type="Pfam" id="PF08275">
    <property type="entry name" value="DNAG_N"/>
    <property type="match status" value="1"/>
</dbReference>
<dbReference type="Gene3D" id="3.90.980.10">
    <property type="entry name" value="DNA primase, catalytic core, N-terminal domain"/>
    <property type="match status" value="1"/>
</dbReference>
<comment type="subunit">
    <text evidence="12">Monomer. Interacts with DnaB.</text>
</comment>
<dbReference type="Proteomes" id="UP000051672">
    <property type="component" value="Unassembled WGS sequence"/>
</dbReference>
<comment type="domain">
    <text evidence="12">Contains an N-terminal zinc-binding domain, a central core domain that contains the primase activity, and a C-terminal DnaB-binding domain.</text>
</comment>
<keyword evidence="4 12" id="KW-0548">Nucleotidyltransferase</keyword>
<dbReference type="PATRIC" id="fig|1423727.3.peg.406"/>
<dbReference type="GO" id="GO:0005737">
    <property type="term" value="C:cytoplasm"/>
    <property type="evidence" value="ECO:0007669"/>
    <property type="project" value="TreeGrafter"/>
</dbReference>
<accession>A0A0R2B972</accession>
<evidence type="ECO:0000256" key="10">
    <source>
        <dbReference type="ARBA" id="ARBA00023125"/>
    </source>
</evidence>
<protein>
    <recommendedName>
        <fullName evidence="12 13">DNA primase</fullName>
        <ecNumber evidence="12">2.7.7.101</ecNumber>
    </recommendedName>
</protein>
<evidence type="ECO:0000256" key="13">
    <source>
        <dbReference type="PIRNR" id="PIRNR002811"/>
    </source>
</evidence>
<dbReference type="GO" id="GO:0000428">
    <property type="term" value="C:DNA-directed RNA polymerase complex"/>
    <property type="evidence" value="ECO:0007669"/>
    <property type="project" value="UniProtKB-KW"/>
</dbReference>
<gene>
    <name evidence="12" type="primary">dnaG</name>
    <name evidence="16" type="ORF">FC34_GL000404</name>
</gene>
<evidence type="ECO:0000256" key="12">
    <source>
        <dbReference type="HAMAP-Rule" id="MF_00974"/>
    </source>
</evidence>
<dbReference type="InterPro" id="IPR050219">
    <property type="entry name" value="DnaG_primase"/>
</dbReference>
<dbReference type="InterPro" id="IPR006171">
    <property type="entry name" value="TOPRIM_dom"/>
</dbReference>
<dbReference type="STRING" id="1423727.FC34_GL000404"/>
<evidence type="ECO:0000256" key="6">
    <source>
        <dbReference type="ARBA" id="ARBA00022723"/>
    </source>
</evidence>
<dbReference type="HAMAP" id="MF_00974">
    <property type="entry name" value="DNA_primase_DnaG"/>
    <property type="match status" value="1"/>
</dbReference>
<keyword evidence="10 12" id="KW-0238">DNA-binding</keyword>
<keyword evidence="2 12" id="KW-0639">Primosome</keyword>
<organism evidence="16 17">
    <name type="scientific">Lacticaseibacillus brantae DSM 23927</name>
    <dbReference type="NCBI Taxonomy" id="1423727"/>
    <lineage>
        <taxon>Bacteria</taxon>
        <taxon>Bacillati</taxon>
        <taxon>Bacillota</taxon>
        <taxon>Bacilli</taxon>
        <taxon>Lactobacillales</taxon>
        <taxon>Lactobacillaceae</taxon>
        <taxon>Lacticaseibacillus</taxon>
    </lineage>
</organism>
<keyword evidence="1 12" id="KW-0240">DNA-directed RNA polymerase</keyword>
<proteinExistence type="inferred from homology"/>
<keyword evidence="3 12" id="KW-0808">Transferase</keyword>
<dbReference type="Gene3D" id="1.10.860.10">
    <property type="entry name" value="DNAb Helicase, Chain A"/>
    <property type="match status" value="1"/>
</dbReference>
<evidence type="ECO:0000259" key="15">
    <source>
        <dbReference type="PROSITE" id="PS50880"/>
    </source>
</evidence>
<dbReference type="PROSITE" id="PS50880">
    <property type="entry name" value="TOPRIM"/>
    <property type="match status" value="1"/>
</dbReference>
<comment type="function">
    <text evidence="12 13">RNA polymerase that catalyzes the synthesis of short RNA molecules used as primers for DNA polymerase during DNA replication.</text>
</comment>
<dbReference type="InterPro" id="IPR037068">
    <property type="entry name" value="DNA_primase_core_N_sf"/>
</dbReference>
<dbReference type="GO" id="GO:0008270">
    <property type="term" value="F:zinc ion binding"/>
    <property type="evidence" value="ECO:0007669"/>
    <property type="project" value="UniProtKB-UniRule"/>
</dbReference>
<dbReference type="GO" id="GO:0003677">
    <property type="term" value="F:DNA binding"/>
    <property type="evidence" value="ECO:0007669"/>
    <property type="project" value="UniProtKB-KW"/>
</dbReference>
<dbReference type="EC" id="2.7.7.101" evidence="12"/>
<dbReference type="InterPro" id="IPR013264">
    <property type="entry name" value="DNAG_N"/>
</dbReference>
<dbReference type="SUPFAM" id="SSF57783">
    <property type="entry name" value="Zinc beta-ribbon"/>
    <property type="match status" value="1"/>
</dbReference>
<dbReference type="GO" id="GO:1990077">
    <property type="term" value="C:primosome complex"/>
    <property type="evidence" value="ECO:0007669"/>
    <property type="project" value="UniProtKB-KW"/>
</dbReference>
<evidence type="ECO:0000256" key="3">
    <source>
        <dbReference type="ARBA" id="ARBA00022679"/>
    </source>
</evidence>
<comment type="catalytic activity">
    <reaction evidence="12">
        <text>ssDNA + n NTP = ssDNA/pppN(pN)n-1 hybrid + (n-1) diphosphate.</text>
        <dbReference type="EC" id="2.7.7.101"/>
    </reaction>
</comment>
<dbReference type="Pfam" id="PF10410">
    <property type="entry name" value="DnaB_bind"/>
    <property type="match status" value="1"/>
</dbReference>
<keyword evidence="11 12" id="KW-0804">Transcription</keyword>
<reference evidence="16 17" key="1">
    <citation type="journal article" date="2015" name="Genome Announc.">
        <title>Expanding the biotechnology potential of lactobacilli through comparative genomics of 213 strains and associated genera.</title>
        <authorList>
            <person name="Sun Z."/>
            <person name="Harris H.M."/>
            <person name="McCann A."/>
            <person name="Guo C."/>
            <person name="Argimon S."/>
            <person name="Zhang W."/>
            <person name="Yang X."/>
            <person name="Jeffery I.B."/>
            <person name="Cooney J.C."/>
            <person name="Kagawa T.F."/>
            <person name="Liu W."/>
            <person name="Song Y."/>
            <person name="Salvetti E."/>
            <person name="Wrobel A."/>
            <person name="Rasinkangas P."/>
            <person name="Parkhill J."/>
            <person name="Rea M.C."/>
            <person name="O'Sullivan O."/>
            <person name="Ritari J."/>
            <person name="Douillard F.P."/>
            <person name="Paul Ross R."/>
            <person name="Yang R."/>
            <person name="Briner A.E."/>
            <person name="Felis G.E."/>
            <person name="de Vos W.M."/>
            <person name="Barrangou R."/>
            <person name="Klaenhammer T.R."/>
            <person name="Caufield P.W."/>
            <person name="Cui Y."/>
            <person name="Zhang H."/>
            <person name="O'Toole P.W."/>
        </authorList>
    </citation>
    <scope>NUCLEOTIDE SEQUENCE [LARGE SCALE GENOMIC DNA]</scope>
    <source>
        <strain evidence="16 17">DSM 23927</strain>
    </source>
</reference>
<dbReference type="InterPro" id="IPR006295">
    <property type="entry name" value="DNA_primase_DnaG"/>
</dbReference>
<dbReference type="Pfam" id="PF13155">
    <property type="entry name" value="Toprim_2"/>
    <property type="match status" value="1"/>
</dbReference>
<dbReference type="SUPFAM" id="SSF56731">
    <property type="entry name" value="DNA primase core"/>
    <property type="match status" value="1"/>
</dbReference>
<comment type="caution">
    <text evidence="16">The sequence shown here is derived from an EMBL/GenBank/DDBJ whole genome shotgun (WGS) entry which is preliminary data.</text>
</comment>
<feature type="domain" description="Toprim" evidence="15">
    <location>
        <begin position="261"/>
        <end position="347"/>
    </location>
</feature>
<evidence type="ECO:0000256" key="8">
    <source>
        <dbReference type="ARBA" id="ARBA00022833"/>
    </source>
</evidence>
<evidence type="ECO:0000313" key="17">
    <source>
        <dbReference type="Proteomes" id="UP000051672"/>
    </source>
</evidence>
<sequence>MRMAMIPEATVDQILKTVNIADYIGQVVQLHKAGQNLFGLCPFHEEKTPSFSVSESKQIFHCFSCGRGGNVYKFVMDLENVSFPEAVAKVAAFANIPLDVQVTQTVQDAPEVTQQKTILNDVKDLYHHILVNTKTGEAALAYLTERGLSQETIATFELGYAPADNKLVKAFLDNRKIDYQVQRETGLFVENQDGELFDRFVDRIMFPLKNEVGAVVGFSGRVLQKADQQAKYLNSPETTVFNKRDLLFNLDLAKSQFKLADGALLFEGFMDVISAYQAGIKNGIASMGTSLTNEQLQLLAKRTHQLTVCYDGDAPGLAAANRAVDILGEQNRLASGVVVLPNGQDPDEFIKASGAEAFKAQVQKRLTPTAFKLFFLKQGQDLTNDEAKLTYIKASLATVAKLRQPVERAVYLQQIAKDTGINEQTLAQQLPRPQAVVQTSVHMATPQVKFDRYQRAQRELLAFVLHDELVQARLVNNNFVFPDARYQDLFNAWLQYLAANHQPDIATFSDTLEPDQANLLADVSMQNLAPMSDEVIDDLLALLGTVPLRQQLQSLKTQLAQAQQLNDQEAMRSLSQQYFGLLRQLKA</sequence>
<evidence type="ECO:0000256" key="7">
    <source>
        <dbReference type="ARBA" id="ARBA00022771"/>
    </source>
</evidence>
<evidence type="ECO:0000313" key="16">
    <source>
        <dbReference type="EMBL" id="KRM72694.1"/>
    </source>
</evidence>
<dbReference type="Gene3D" id="3.90.580.10">
    <property type="entry name" value="Zinc finger, CHC2-type domain"/>
    <property type="match status" value="1"/>
</dbReference>
<evidence type="ECO:0000256" key="11">
    <source>
        <dbReference type="ARBA" id="ARBA00023163"/>
    </source>
</evidence>
<dbReference type="PIRSF" id="PIRSF002811">
    <property type="entry name" value="DnaG"/>
    <property type="match status" value="1"/>
</dbReference>
<feature type="zinc finger region" description="CHC2-type" evidence="12 14">
    <location>
        <begin position="41"/>
        <end position="65"/>
    </location>
</feature>
<dbReference type="InterPro" id="IPR034151">
    <property type="entry name" value="TOPRIM_DnaG_bac"/>
</dbReference>
<keyword evidence="7 12" id="KW-0863">Zinc-finger</keyword>
<dbReference type="SMART" id="SM00400">
    <property type="entry name" value="ZnF_CHCC"/>
    <property type="match status" value="1"/>
</dbReference>
<keyword evidence="5 12" id="KW-0235">DNA replication</keyword>
<comment type="cofactor">
    <cofactor evidence="12 13 14">
        <name>Zn(2+)</name>
        <dbReference type="ChEBI" id="CHEBI:29105"/>
    </cofactor>
    <text evidence="12 13 14">Binds 1 zinc ion per monomer.</text>
</comment>
<evidence type="ECO:0000256" key="1">
    <source>
        <dbReference type="ARBA" id="ARBA00022478"/>
    </source>
</evidence>
<evidence type="ECO:0000256" key="2">
    <source>
        <dbReference type="ARBA" id="ARBA00022515"/>
    </source>
</evidence>
<dbReference type="Gene3D" id="3.40.1360.10">
    <property type="match status" value="1"/>
</dbReference>
<dbReference type="SMART" id="SM00493">
    <property type="entry name" value="TOPRIM"/>
    <property type="match status" value="1"/>
</dbReference>
<dbReference type="NCBIfam" id="TIGR01391">
    <property type="entry name" value="dnaG"/>
    <property type="match status" value="1"/>
</dbReference>
<evidence type="ECO:0000256" key="5">
    <source>
        <dbReference type="ARBA" id="ARBA00022705"/>
    </source>
</evidence>
<comment type="similarity">
    <text evidence="12 13">Belongs to the DnaG primase family.</text>
</comment>
<keyword evidence="6 12" id="KW-0479">Metal-binding</keyword>
<dbReference type="InterPro" id="IPR030846">
    <property type="entry name" value="DnaG_bac"/>
</dbReference>
<evidence type="ECO:0000256" key="14">
    <source>
        <dbReference type="PIRSR" id="PIRSR002811-1"/>
    </source>
</evidence>
<evidence type="ECO:0000256" key="9">
    <source>
        <dbReference type="ARBA" id="ARBA00022842"/>
    </source>
</evidence>
<dbReference type="AlphaFoldDB" id="A0A0R2B972"/>
<dbReference type="InterPro" id="IPR019475">
    <property type="entry name" value="DNA_primase_DnaB-bd"/>
</dbReference>
<keyword evidence="17" id="KW-1185">Reference proteome</keyword>
<dbReference type="CDD" id="cd03364">
    <property type="entry name" value="TOPRIM_DnaG_primases"/>
    <property type="match status" value="1"/>
</dbReference>
<evidence type="ECO:0000256" key="4">
    <source>
        <dbReference type="ARBA" id="ARBA00022695"/>
    </source>
</evidence>
<dbReference type="PANTHER" id="PTHR30313:SF2">
    <property type="entry name" value="DNA PRIMASE"/>
    <property type="match status" value="1"/>
</dbReference>
<dbReference type="Pfam" id="PF01807">
    <property type="entry name" value="Zn_ribbon_DnaG"/>
    <property type="match status" value="1"/>
</dbReference>
<keyword evidence="9" id="KW-0460">Magnesium</keyword>
<dbReference type="InterPro" id="IPR016136">
    <property type="entry name" value="DNA_helicase_N/primase_C"/>
</dbReference>
<keyword evidence="8 12" id="KW-0862">Zinc</keyword>
<dbReference type="InterPro" id="IPR036977">
    <property type="entry name" value="DNA_primase_Znf_CHC2"/>
</dbReference>
<name>A0A0R2B972_9LACO</name>
<dbReference type="GO" id="GO:0006269">
    <property type="term" value="P:DNA replication, synthesis of primer"/>
    <property type="evidence" value="ECO:0007669"/>
    <property type="project" value="UniProtKB-UniRule"/>
</dbReference>
<dbReference type="FunFam" id="3.90.580.10:FF:000001">
    <property type="entry name" value="DNA primase"/>
    <property type="match status" value="1"/>
</dbReference>
<dbReference type="PANTHER" id="PTHR30313">
    <property type="entry name" value="DNA PRIMASE"/>
    <property type="match status" value="1"/>
</dbReference>
<dbReference type="InterPro" id="IPR002694">
    <property type="entry name" value="Znf_CHC2"/>
</dbReference>
<dbReference type="GO" id="GO:0003899">
    <property type="term" value="F:DNA-directed RNA polymerase activity"/>
    <property type="evidence" value="ECO:0007669"/>
    <property type="project" value="UniProtKB-UniRule"/>
</dbReference>